<keyword evidence="4" id="KW-1185">Reference proteome</keyword>
<dbReference type="OrthoDB" id="282804at2"/>
<evidence type="ECO:0000313" key="4">
    <source>
        <dbReference type="Proteomes" id="UP000315017"/>
    </source>
</evidence>
<feature type="signal peptide" evidence="2">
    <location>
        <begin position="1"/>
        <end position="33"/>
    </location>
</feature>
<name>A0A517YF27_9BACT</name>
<gene>
    <name evidence="3" type="ORF">ETAA8_38570</name>
</gene>
<dbReference type="KEGG" id="aagg:ETAA8_38570"/>
<protein>
    <submittedName>
        <fullName evidence="3">Uncharacterized protein</fullName>
    </submittedName>
</protein>
<organism evidence="3 4">
    <name type="scientific">Anatilimnocola aggregata</name>
    <dbReference type="NCBI Taxonomy" id="2528021"/>
    <lineage>
        <taxon>Bacteria</taxon>
        <taxon>Pseudomonadati</taxon>
        <taxon>Planctomycetota</taxon>
        <taxon>Planctomycetia</taxon>
        <taxon>Pirellulales</taxon>
        <taxon>Pirellulaceae</taxon>
        <taxon>Anatilimnocola</taxon>
    </lineage>
</organism>
<dbReference type="RefSeq" id="WP_145091557.1">
    <property type="nucleotide sequence ID" value="NZ_CP036274.1"/>
</dbReference>
<dbReference type="AlphaFoldDB" id="A0A517YF27"/>
<evidence type="ECO:0000256" key="2">
    <source>
        <dbReference type="SAM" id="SignalP"/>
    </source>
</evidence>
<sequence precursor="true">MKSFRWQFLPAIKSLTTAFLVCAGMLSTRSAAAQQVNVGGPFNTVGHGFYESIGTRWGARGPGWFFNFGGAPPPAFGGFDPNAGANVGGGFRAGNTSGFFNLNVGQGANSTMVSQTPSVTIPNGGNGYFIDGTFRPFVTSIIPVVGDQSDPSPLRERLRRLQEQQEASLTSPANAPAQAEVGGGGVARRSTAERGDLSVAEIKSAANAQGSSQDEELAAILEKARGAEEAGKAGVARIYYQMAARRATGEQQQKILAHLQTLPR</sequence>
<evidence type="ECO:0000256" key="1">
    <source>
        <dbReference type="SAM" id="MobiDB-lite"/>
    </source>
</evidence>
<accession>A0A517YF27</accession>
<feature type="region of interest" description="Disordered" evidence="1">
    <location>
        <begin position="162"/>
        <end position="193"/>
    </location>
</feature>
<dbReference type="EMBL" id="CP036274">
    <property type="protein sequence ID" value="QDU28752.1"/>
    <property type="molecule type" value="Genomic_DNA"/>
</dbReference>
<keyword evidence="2" id="KW-0732">Signal</keyword>
<reference evidence="3 4" key="1">
    <citation type="submission" date="2019-02" db="EMBL/GenBank/DDBJ databases">
        <title>Deep-cultivation of Planctomycetes and their phenomic and genomic characterization uncovers novel biology.</title>
        <authorList>
            <person name="Wiegand S."/>
            <person name="Jogler M."/>
            <person name="Boedeker C."/>
            <person name="Pinto D."/>
            <person name="Vollmers J."/>
            <person name="Rivas-Marin E."/>
            <person name="Kohn T."/>
            <person name="Peeters S.H."/>
            <person name="Heuer A."/>
            <person name="Rast P."/>
            <person name="Oberbeckmann S."/>
            <person name="Bunk B."/>
            <person name="Jeske O."/>
            <person name="Meyerdierks A."/>
            <person name="Storesund J.E."/>
            <person name="Kallscheuer N."/>
            <person name="Luecker S."/>
            <person name="Lage O.M."/>
            <person name="Pohl T."/>
            <person name="Merkel B.J."/>
            <person name="Hornburger P."/>
            <person name="Mueller R.-W."/>
            <person name="Bruemmer F."/>
            <person name="Labrenz M."/>
            <person name="Spormann A.M."/>
            <person name="Op den Camp H."/>
            <person name="Overmann J."/>
            <person name="Amann R."/>
            <person name="Jetten M.S.M."/>
            <person name="Mascher T."/>
            <person name="Medema M.H."/>
            <person name="Devos D.P."/>
            <person name="Kaster A.-K."/>
            <person name="Ovreas L."/>
            <person name="Rohde M."/>
            <person name="Galperin M.Y."/>
            <person name="Jogler C."/>
        </authorList>
    </citation>
    <scope>NUCLEOTIDE SEQUENCE [LARGE SCALE GENOMIC DNA]</scope>
    <source>
        <strain evidence="3 4">ETA_A8</strain>
    </source>
</reference>
<proteinExistence type="predicted"/>
<feature type="chain" id="PRO_5022008187" evidence="2">
    <location>
        <begin position="34"/>
        <end position="264"/>
    </location>
</feature>
<dbReference type="Proteomes" id="UP000315017">
    <property type="component" value="Chromosome"/>
</dbReference>
<evidence type="ECO:0000313" key="3">
    <source>
        <dbReference type="EMBL" id="QDU28752.1"/>
    </source>
</evidence>